<sequence>MKYKGHSERATVHGLGNCFNSLMLKVFVPMPVVSAEKSASRFGESFLFPNCRNDREFPLMSDRATTGCSKDSTGMSCIAKHSTRVIRFCLFCILTENADFDNTDDISSAYIGLSFYGLLLSCCAVNYIVFLSV</sequence>
<keyword evidence="1" id="KW-1133">Transmembrane helix</keyword>
<name>A0AAV4UP66_9ARAC</name>
<dbReference type="Proteomes" id="UP001054837">
    <property type="component" value="Unassembled WGS sequence"/>
</dbReference>
<comment type="caution">
    <text evidence="2">The sequence shown here is derived from an EMBL/GenBank/DDBJ whole genome shotgun (WGS) entry which is preliminary data.</text>
</comment>
<evidence type="ECO:0000313" key="3">
    <source>
        <dbReference type="Proteomes" id="UP001054837"/>
    </source>
</evidence>
<keyword evidence="1" id="KW-0812">Transmembrane</keyword>
<reference evidence="2 3" key="1">
    <citation type="submission" date="2021-06" db="EMBL/GenBank/DDBJ databases">
        <title>Caerostris darwini draft genome.</title>
        <authorList>
            <person name="Kono N."/>
            <person name="Arakawa K."/>
        </authorList>
    </citation>
    <scope>NUCLEOTIDE SEQUENCE [LARGE SCALE GENOMIC DNA]</scope>
</reference>
<keyword evidence="3" id="KW-1185">Reference proteome</keyword>
<keyword evidence="1" id="KW-0472">Membrane</keyword>
<protein>
    <submittedName>
        <fullName evidence="2">Uncharacterized protein</fullName>
    </submittedName>
</protein>
<gene>
    <name evidence="2" type="ORF">CDAR_296931</name>
</gene>
<evidence type="ECO:0000256" key="1">
    <source>
        <dbReference type="SAM" id="Phobius"/>
    </source>
</evidence>
<proteinExistence type="predicted"/>
<dbReference type="EMBL" id="BPLQ01011695">
    <property type="protein sequence ID" value="GIY59646.1"/>
    <property type="molecule type" value="Genomic_DNA"/>
</dbReference>
<dbReference type="AlphaFoldDB" id="A0AAV4UP66"/>
<feature type="transmembrane region" description="Helical" evidence="1">
    <location>
        <begin position="109"/>
        <end position="130"/>
    </location>
</feature>
<accession>A0AAV4UP66</accession>
<organism evidence="2 3">
    <name type="scientific">Caerostris darwini</name>
    <dbReference type="NCBI Taxonomy" id="1538125"/>
    <lineage>
        <taxon>Eukaryota</taxon>
        <taxon>Metazoa</taxon>
        <taxon>Ecdysozoa</taxon>
        <taxon>Arthropoda</taxon>
        <taxon>Chelicerata</taxon>
        <taxon>Arachnida</taxon>
        <taxon>Araneae</taxon>
        <taxon>Araneomorphae</taxon>
        <taxon>Entelegynae</taxon>
        <taxon>Araneoidea</taxon>
        <taxon>Araneidae</taxon>
        <taxon>Caerostris</taxon>
    </lineage>
</organism>
<evidence type="ECO:0000313" key="2">
    <source>
        <dbReference type="EMBL" id="GIY59646.1"/>
    </source>
</evidence>